<keyword evidence="1" id="KW-1133">Transmembrane helix</keyword>
<evidence type="ECO:0000259" key="2">
    <source>
        <dbReference type="Pfam" id="PF06808"/>
    </source>
</evidence>
<feature type="transmembrane region" description="Helical" evidence="1">
    <location>
        <begin position="244"/>
        <end position="273"/>
    </location>
</feature>
<name>A0ABZ1BSP6_9FIRM</name>
<feature type="transmembrane region" description="Helical" evidence="1">
    <location>
        <begin position="319"/>
        <end position="338"/>
    </location>
</feature>
<reference evidence="4" key="1">
    <citation type="submission" date="2023-12" db="EMBL/GenBank/DDBJ databases">
        <title>Novel isolates from deep terrestrial aquifers shed light on the physiology and ecology of the class Limnochordia.</title>
        <authorList>
            <person name="Karnachuk O.V."/>
            <person name="Lukina A.P."/>
            <person name="Avakyan M.R."/>
            <person name="Kadnikov V."/>
            <person name="Begmatov S."/>
            <person name="Beletsky A.V."/>
            <person name="Mardanov A.V."/>
            <person name="Ravin N.V."/>
        </authorList>
    </citation>
    <scope>NUCLEOTIDE SEQUENCE [LARGE SCALE GENOMIC DNA]</scope>
    <source>
        <strain evidence="4">LN</strain>
    </source>
</reference>
<evidence type="ECO:0000313" key="4">
    <source>
        <dbReference type="Proteomes" id="UP001333102"/>
    </source>
</evidence>
<feature type="transmembrane region" description="Helical" evidence="1">
    <location>
        <begin position="422"/>
        <end position="443"/>
    </location>
</feature>
<dbReference type="EMBL" id="CP141614">
    <property type="protein sequence ID" value="WRP15223.1"/>
    <property type="molecule type" value="Genomic_DNA"/>
</dbReference>
<feature type="transmembrane region" description="Helical" evidence="1">
    <location>
        <begin position="150"/>
        <end position="173"/>
    </location>
</feature>
<feature type="transmembrane region" description="Helical" evidence="1">
    <location>
        <begin position="122"/>
        <end position="141"/>
    </location>
</feature>
<dbReference type="Pfam" id="PF06808">
    <property type="entry name" value="DctM"/>
    <property type="match status" value="1"/>
</dbReference>
<keyword evidence="1" id="KW-0472">Membrane</keyword>
<dbReference type="NCBIfam" id="TIGR02123">
    <property type="entry name" value="TRAP_fused"/>
    <property type="match status" value="1"/>
</dbReference>
<evidence type="ECO:0000313" key="3">
    <source>
        <dbReference type="EMBL" id="WRP15223.1"/>
    </source>
</evidence>
<dbReference type="PANTHER" id="PTHR43849">
    <property type="entry name" value="BLL3936 PROTEIN"/>
    <property type="match status" value="1"/>
</dbReference>
<dbReference type="PANTHER" id="PTHR43849:SF2">
    <property type="entry name" value="BLL3936 PROTEIN"/>
    <property type="match status" value="1"/>
</dbReference>
<proteinExistence type="predicted"/>
<evidence type="ECO:0000256" key="1">
    <source>
        <dbReference type="SAM" id="Phobius"/>
    </source>
</evidence>
<feature type="transmembrane region" description="Helical" evidence="1">
    <location>
        <begin position="577"/>
        <end position="597"/>
    </location>
</feature>
<feature type="transmembrane region" description="Helical" evidence="1">
    <location>
        <begin position="285"/>
        <end position="307"/>
    </location>
</feature>
<feature type="domain" description="TRAP C4-dicarboxylate transport system permease DctM subunit" evidence="2">
    <location>
        <begin position="136"/>
        <end position="555"/>
    </location>
</feature>
<sequence>MQSTGREQPAPMQEAGPVDHEAILERYEGATRRLAGIVGQAVGLLAAAMSAYHLWAALAYLPAHQMRAIHLGFGLMLIFLLYPATSRGSRHRIPWHDVLLALVAAASMAYIVLHYREVAYRIVRPTSTDLAWGAMAVLLVLEASRRTSGLALPLVGIAAIAYAFLGPHLPGLWQHRGYSVNRLMGQLYLSLEGLFGVPLGVSATFIVLFTLYGAVLDASGAGRFFVDLARSAAGGRRSGAARSVVLASFLLGGPSGSGVATAVTVGAVAWPLLRRAGYTPETAGAVLAAGGIGAVISPPILGAASFLIAEILQISYLEVLKFAVIPTLLYYLSIMVMIEIDARRLGVQSVQTAARPLRELLWRQGYHLSSLVVIVIFLMMGFTATYAVIWSIVVAFLLSFLSRESWLTPARLYRALQEGARSVLTVVATTAVAGILVGVVNLTGLGLKFAGIIVGLAGGNLILTLVLAALILLVLGLALPITASYIVGAVTVAPALVQAGVPEPAAHMFIFYYSILSEVSPPTALSCFAVSAITGGNPFKTMWKTWRYALPAFLVPFMFALDPRGMALLLEGPPIEVGLALLTAVLGVGALAAGAGGRALSDTAWYERAALVAAGLLLTYPAPWADAAGLALGLAALGVQRWRMALAGRGAPRYTAEGKPG</sequence>
<feature type="transmembrane region" description="Helical" evidence="1">
    <location>
        <begin position="548"/>
        <end position="570"/>
    </location>
</feature>
<protein>
    <submittedName>
        <fullName evidence="3">TRAP transporter fused permease subunit</fullName>
    </submittedName>
</protein>
<feature type="transmembrane region" description="Helical" evidence="1">
    <location>
        <begin position="67"/>
        <end position="85"/>
    </location>
</feature>
<gene>
    <name evidence="3" type="ORF">VLY81_03380</name>
</gene>
<dbReference type="Proteomes" id="UP001333102">
    <property type="component" value="Chromosome"/>
</dbReference>
<keyword evidence="4" id="KW-1185">Reference proteome</keyword>
<feature type="transmembrane region" description="Helical" evidence="1">
    <location>
        <begin position="97"/>
        <end position="116"/>
    </location>
</feature>
<feature type="transmembrane region" description="Helical" evidence="1">
    <location>
        <begin position="482"/>
        <end position="501"/>
    </location>
</feature>
<dbReference type="RefSeq" id="WP_324669617.1">
    <property type="nucleotide sequence ID" value="NZ_CP141614.1"/>
</dbReference>
<keyword evidence="1" id="KW-0812">Transmembrane</keyword>
<organism evidence="3 4">
    <name type="scientific">Geochorda subterranea</name>
    <dbReference type="NCBI Taxonomy" id="3109564"/>
    <lineage>
        <taxon>Bacteria</taxon>
        <taxon>Bacillati</taxon>
        <taxon>Bacillota</taxon>
        <taxon>Limnochordia</taxon>
        <taxon>Limnochordales</taxon>
        <taxon>Geochordaceae</taxon>
        <taxon>Geochorda</taxon>
    </lineage>
</organism>
<dbReference type="InterPro" id="IPR010656">
    <property type="entry name" value="DctM"/>
</dbReference>
<feature type="transmembrane region" description="Helical" evidence="1">
    <location>
        <begin position="193"/>
        <end position="215"/>
    </location>
</feature>
<accession>A0ABZ1BSP6</accession>
<feature type="transmembrane region" description="Helical" evidence="1">
    <location>
        <begin position="449"/>
        <end position="475"/>
    </location>
</feature>
<feature type="transmembrane region" description="Helical" evidence="1">
    <location>
        <begin position="368"/>
        <end position="401"/>
    </location>
</feature>
<dbReference type="InterPro" id="IPR011853">
    <property type="entry name" value="TRAP_DctM-Dct_fused"/>
</dbReference>
<feature type="transmembrane region" description="Helical" evidence="1">
    <location>
        <begin position="34"/>
        <end position="55"/>
    </location>
</feature>